<comment type="caution">
    <text evidence="1">The sequence shown here is derived from an EMBL/GenBank/DDBJ whole genome shotgun (WGS) entry which is preliminary data.</text>
</comment>
<evidence type="ECO:0000313" key="2">
    <source>
        <dbReference type="Proteomes" id="UP000697995"/>
    </source>
</evidence>
<gene>
    <name evidence="1" type="ORF">CKO45_00805</name>
</gene>
<dbReference type="EMBL" id="NRSG01000003">
    <property type="protein sequence ID" value="MBK1656764.1"/>
    <property type="molecule type" value="Genomic_DNA"/>
</dbReference>
<evidence type="ECO:0000313" key="1">
    <source>
        <dbReference type="EMBL" id="MBK1656764.1"/>
    </source>
</evidence>
<name>A0ABS1CSE3_9PROT</name>
<protein>
    <recommendedName>
        <fullName evidence="3">Peptidase C39-like domain-containing protein</fullName>
    </recommendedName>
</protein>
<accession>A0ABS1CSE3</accession>
<reference evidence="1 2" key="1">
    <citation type="journal article" date="2020" name="Microorganisms">
        <title>Osmotic Adaptation and Compatible Solute Biosynthesis of Phototrophic Bacteria as Revealed from Genome Analyses.</title>
        <authorList>
            <person name="Imhoff J.F."/>
            <person name="Rahn T."/>
            <person name="Kunzel S."/>
            <person name="Keller A."/>
            <person name="Neulinger S.C."/>
        </authorList>
    </citation>
    <scope>NUCLEOTIDE SEQUENCE [LARGE SCALE GENOMIC DNA]</scope>
    <source>
        <strain evidence="1 2">DSM 15382</strain>
    </source>
</reference>
<proteinExistence type="predicted"/>
<keyword evidence="2" id="KW-1185">Reference proteome</keyword>
<dbReference type="Proteomes" id="UP000697995">
    <property type="component" value="Unassembled WGS sequence"/>
</dbReference>
<organism evidence="1 2">
    <name type="scientific">Paracraurococcus ruber</name>
    <dbReference type="NCBI Taxonomy" id="77675"/>
    <lineage>
        <taxon>Bacteria</taxon>
        <taxon>Pseudomonadati</taxon>
        <taxon>Pseudomonadota</taxon>
        <taxon>Alphaproteobacteria</taxon>
        <taxon>Acetobacterales</taxon>
        <taxon>Roseomonadaceae</taxon>
        <taxon>Paracraurococcus</taxon>
    </lineage>
</organism>
<evidence type="ECO:0008006" key="3">
    <source>
        <dbReference type="Google" id="ProtNLM"/>
    </source>
</evidence>
<sequence>MRGHLSLLEENQGETPWCGPAALALATGRGYAEACAMLRTVAPAWYPADGPIVTAYWRDLLAGLDLAGIAHGPVALPAKRQSLIRFARGDLAAGWYLLRITDHFLLLRSYGFGLATLYDNRHTGVLVGRATHGLRHVTHAVRLTDALG</sequence>